<evidence type="ECO:0000256" key="1">
    <source>
        <dbReference type="ARBA" id="ARBA00001946"/>
    </source>
</evidence>
<keyword evidence="4" id="KW-0479">Metal-binding</keyword>
<dbReference type="Proteomes" id="UP000595197">
    <property type="component" value="Chromosome"/>
</dbReference>
<evidence type="ECO:0000313" key="8">
    <source>
        <dbReference type="Proteomes" id="UP000595197"/>
    </source>
</evidence>
<dbReference type="InterPro" id="IPR033749">
    <property type="entry name" value="Polyprenyl_synt_CS"/>
</dbReference>
<evidence type="ECO:0000256" key="2">
    <source>
        <dbReference type="ARBA" id="ARBA00006706"/>
    </source>
</evidence>
<dbReference type="InterPro" id="IPR000092">
    <property type="entry name" value="Polyprenyl_synt"/>
</dbReference>
<dbReference type="CDD" id="cd00685">
    <property type="entry name" value="Trans_IPPS_HT"/>
    <property type="match status" value="1"/>
</dbReference>
<gene>
    <name evidence="7" type="ORF">IGS68_02610</name>
</gene>
<evidence type="ECO:0000256" key="6">
    <source>
        <dbReference type="RuleBase" id="RU004466"/>
    </source>
</evidence>
<accession>A0ABX7B729</accession>
<proteinExistence type="inferred from homology"/>
<dbReference type="SFLD" id="SFLDS00005">
    <property type="entry name" value="Isoprenoid_Synthase_Type_I"/>
    <property type="match status" value="1"/>
</dbReference>
<evidence type="ECO:0000256" key="5">
    <source>
        <dbReference type="ARBA" id="ARBA00022842"/>
    </source>
</evidence>
<sequence>MLETKLAVVTNLSLKRSNPDVNALDKLTDLVADDLKACNTLIIDRMQSPVELIPQLAGYIIAAGGKRLRPVLTLASARLCGYEGTRHQALAACVEFIHTATLLHDDVVDESDLRRGLASANAVFGNKASVLVGDFLFSRSFQLMVEDGSLEVLRILSHASAVIAEGEVLQLTTSNDTGTSEQAYLDVIRAKTAELFAAACQIGAVVASRPAVEGDALFAYGLNLGIAFQLVDDVLDYSALQARLGKTVGDDFREGKITLPVILAYRRGSDEDRAFWHRTVEEMEQGDGDLDRAIAMMNQLGTLRDTVERARHYGAIARDSLGIFPDGPEKRALLDVIDFVIDREF</sequence>
<keyword evidence="3 6" id="KW-0808">Transferase</keyword>
<evidence type="ECO:0000256" key="3">
    <source>
        <dbReference type="ARBA" id="ARBA00022679"/>
    </source>
</evidence>
<dbReference type="Pfam" id="PF00348">
    <property type="entry name" value="polyprenyl_synt"/>
    <property type="match status" value="1"/>
</dbReference>
<dbReference type="PROSITE" id="PS00444">
    <property type="entry name" value="POLYPRENYL_SYNTHASE_2"/>
    <property type="match status" value="1"/>
</dbReference>
<comment type="cofactor">
    <cofactor evidence="1">
        <name>Mg(2+)</name>
        <dbReference type="ChEBI" id="CHEBI:18420"/>
    </cofactor>
</comment>
<keyword evidence="8" id="KW-1185">Reference proteome</keyword>
<dbReference type="EMBL" id="CP067420">
    <property type="protein sequence ID" value="QQP90178.1"/>
    <property type="molecule type" value="Genomic_DNA"/>
</dbReference>
<protein>
    <submittedName>
        <fullName evidence="7">Polyprenyl synthetase family protein</fullName>
    </submittedName>
</protein>
<dbReference type="Gene3D" id="1.10.600.10">
    <property type="entry name" value="Farnesyl Diphosphate Synthase"/>
    <property type="match status" value="1"/>
</dbReference>
<dbReference type="InterPro" id="IPR008949">
    <property type="entry name" value="Isoprenoid_synthase_dom_sf"/>
</dbReference>
<evidence type="ECO:0000256" key="4">
    <source>
        <dbReference type="ARBA" id="ARBA00022723"/>
    </source>
</evidence>
<dbReference type="PANTHER" id="PTHR12001">
    <property type="entry name" value="GERANYLGERANYL PYROPHOSPHATE SYNTHASE"/>
    <property type="match status" value="1"/>
</dbReference>
<keyword evidence="5" id="KW-0460">Magnesium</keyword>
<name>A0ABX7B729_9PROT</name>
<dbReference type="PANTHER" id="PTHR12001:SF69">
    <property type="entry name" value="ALL TRANS-POLYPRENYL-DIPHOSPHATE SYNTHASE PDSS1"/>
    <property type="match status" value="1"/>
</dbReference>
<comment type="similarity">
    <text evidence="2 6">Belongs to the FPP/GGPP synthase family.</text>
</comment>
<organism evidence="7 8">
    <name type="scientific">Skermanella cutis</name>
    <dbReference type="NCBI Taxonomy" id="2775420"/>
    <lineage>
        <taxon>Bacteria</taxon>
        <taxon>Pseudomonadati</taxon>
        <taxon>Pseudomonadota</taxon>
        <taxon>Alphaproteobacteria</taxon>
        <taxon>Rhodospirillales</taxon>
        <taxon>Azospirillaceae</taxon>
        <taxon>Skermanella</taxon>
    </lineage>
</organism>
<reference evidence="7" key="1">
    <citation type="submission" date="2021-02" db="EMBL/GenBank/DDBJ databases">
        <title>Skermanella TT6 skin isolate.</title>
        <authorList>
            <person name="Lee K."/>
            <person name="Ganzorig M."/>
        </authorList>
    </citation>
    <scope>NUCLEOTIDE SEQUENCE</scope>
    <source>
        <strain evidence="7">TT6</strain>
    </source>
</reference>
<dbReference type="SUPFAM" id="SSF48576">
    <property type="entry name" value="Terpenoid synthases"/>
    <property type="match status" value="1"/>
</dbReference>
<dbReference type="PROSITE" id="PS00723">
    <property type="entry name" value="POLYPRENYL_SYNTHASE_1"/>
    <property type="match status" value="1"/>
</dbReference>
<evidence type="ECO:0000313" key="7">
    <source>
        <dbReference type="EMBL" id="QQP90178.1"/>
    </source>
</evidence>